<dbReference type="EMBL" id="SITD01000056">
    <property type="protein sequence ID" value="TBM26645.1"/>
    <property type="molecule type" value="Genomic_DNA"/>
</dbReference>
<feature type="compositionally biased region" description="Polar residues" evidence="1">
    <location>
        <begin position="401"/>
        <end position="418"/>
    </location>
</feature>
<dbReference type="InterPro" id="IPR031325">
    <property type="entry name" value="RHS_repeat"/>
</dbReference>
<evidence type="ECO:0000256" key="2">
    <source>
        <dbReference type="SAM" id="Phobius"/>
    </source>
</evidence>
<evidence type="ECO:0000259" key="3">
    <source>
        <dbReference type="Pfam" id="PF20148"/>
    </source>
</evidence>
<dbReference type="Proteomes" id="UP000293380">
    <property type="component" value="Unassembled WGS sequence"/>
</dbReference>
<reference evidence="4 5" key="1">
    <citation type="submission" date="2019-02" db="EMBL/GenBank/DDBJ databases">
        <title>Comparative genomic analysis of the Hafnia genus genomes.</title>
        <authorList>
            <person name="Zhiqiu Y."/>
            <person name="Chao Y."/>
            <person name="Yuhui D."/>
            <person name="Di H."/>
            <person name="Bin L."/>
        </authorList>
    </citation>
    <scope>NUCLEOTIDE SEQUENCE [LARGE SCALE GENOMIC DNA]</scope>
    <source>
        <strain evidence="4 5">PCM_1194</strain>
    </source>
</reference>
<sequence length="902" mass="100342">MDLLAGFVASIDEELAMFQRNELITQDYRACVQAWAKESAVSGAFGGPTLEMERVISINGTSTTASQNDSETLSAAIVCPQNCEITVVLKHESTLDLPIPDVTVELFRNKDFLPDTKVAAQKTDANGTTVFTGLTFGERYYARLLDPQLESHNNAMLAAYDSLSQTLFARLSASWAIEKPQWDFKAVSVSVTEAFGEGLCSSLTDLWDDVKFVYNVISDPQKYGREIADNASSVLNCLEGVDFSMPDINAILGNSKEMARDLMAFFNDEASIYLFARAIMLRLRMYPLGNLIAMIAGIIGDILSGIIFGALLSLVAAPVAAVFLASKLGKLLSKGTKVVNAVWKAMKEILDSMKALVADFFGGIRSLNHSRHSNSRLGADKETHVGSNKHTEMEGERKTDNSASTDGNDQPAQGTVCTEANGCPVSMVNGEELLRLEDTTLPGICSFSFFRQYRGSAVECESVLGYGWSHSLQQDVRFVDGHIIWLDHENLTTTLPLPDKHIPIGVNPMGKAAVWLGQREGEYLLSSSALDGWVMHVECVAALGKGVVTGFSRHQQHLQVLYENGLPVRLENPAGVALRLRYDNTPHGVRLMSITRAHYGPTHMSETGHKSFVVMRYEYDAQGQLCAATNAGGETERYEYREDNLFTRRQLAGGAEFYWEWEGVGKSARAVRHWSNLPHLERRYQWDIPNGCVTVCYEDGSQEVWQHDIHTARLLKNITADGAVTENHYGTQGELLSTTDPLGGITQYRYNRDNQVTSERLPDGQWLRYRYSRGRRIEKIHVSADGLAKRRERWRYNAQGHLCQYTDANDHTTRYMWSADGALTDIHYPDDSHESYRVNALGQVLEKTARDGYKTYYRYDEQGRLIVQVEGSPSAKGTSLAWDSANRLAGIRWPVFAGRMGG</sequence>
<keyword evidence="2" id="KW-1133">Transmembrane helix</keyword>
<evidence type="ECO:0000256" key="1">
    <source>
        <dbReference type="SAM" id="MobiDB-lite"/>
    </source>
</evidence>
<gene>
    <name evidence="4" type="ORF">EYY89_10815</name>
</gene>
<proteinExistence type="predicted"/>
<dbReference type="InterPro" id="IPR050708">
    <property type="entry name" value="T6SS_VgrG/RHS"/>
</dbReference>
<dbReference type="Pfam" id="PF20148">
    <property type="entry name" value="DUF6531"/>
    <property type="match status" value="1"/>
</dbReference>
<organism evidence="4 5">
    <name type="scientific">Hafnia paralvei</name>
    <dbReference type="NCBI Taxonomy" id="546367"/>
    <lineage>
        <taxon>Bacteria</taxon>
        <taxon>Pseudomonadati</taxon>
        <taxon>Pseudomonadota</taxon>
        <taxon>Gammaproteobacteria</taxon>
        <taxon>Enterobacterales</taxon>
        <taxon>Hafniaceae</taxon>
        <taxon>Hafnia</taxon>
    </lineage>
</organism>
<dbReference type="PANTHER" id="PTHR32305">
    <property type="match status" value="1"/>
</dbReference>
<evidence type="ECO:0000313" key="5">
    <source>
        <dbReference type="Proteomes" id="UP000293380"/>
    </source>
</evidence>
<evidence type="ECO:0000313" key="4">
    <source>
        <dbReference type="EMBL" id="TBM26645.1"/>
    </source>
</evidence>
<dbReference type="PANTHER" id="PTHR32305:SF15">
    <property type="entry name" value="PROTEIN RHSA-RELATED"/>
    <property type="match status" value="1"/>
</dbReference>
<protein>
    <recommendedName>
        <fullName evidence="3">DUF6531 domain-containing protein</fullName>
    </recommendedName>
</protein>
<dbReference type="Pfam" id="PF05593">
    <property type="entry name" value="RHS_repeat"/>
    <property type="match status" value="2"/>
</dbReference>
<feature type="domain" description="DUF6531" evidence="3">
    <location>
        <begin position="422"/>
        <end position="492"/>
    </location>
</feature>
<feature type="region of interest" description="Disordered" evidence="1">
    <location>
        <begin position="372"/>
        <end position="419"/>
    </location>
</feature>
<dbReference type="RefSeq" id="WP_130959641.1">
    <property type="nucleotide sequence ID" value="NZ_SITD01000056.1"/>
</dbReference>
<dbReference type="InterPro" id="IPR045351">
    <property type="entry name" value="DUF6531"/>
</dbReference>
<feature type="transmembrane region" description="Helical" evidence="2">
    <location>
        <begin position="306"/>
        <end position="325"/>
    </location>
</feature>
<keyword evidence="2" id="KW-0812">Transmembrane</keyword>
<dbReference type="InterPro" id="IPR006530">
    <property type="entry name" value="YD"/>
</dbReference>
<feature type="compositionally biased region" description="Basic and acidic residues" evidence="1">
    <location>
        <begin position="378"/>
        <end position="400"/>
    </location>
</feature>
<dbReference type="NCBIfam" id="TIGR01643">
    <property type="entry name" value="YD_repeat_2x"/>
    <property type="match status" value="4"/>
</dbReference>
<feature type="transmembrane region" description="Helical" evidence="2">
    <location>
        <begin position="283"/>
        <end position="300"/>
    </location>
</feature>
<dbReference type="Gene3D" id="2.180.10.10">
    <property type="entry name" value="RHS repeat-associated core"/>
    <property type="match status" value="3"/>
</dbReference>
<accession>A0A4Q9EP10</accession>
<comment type="caution">
    <text evidence="4">The sequence shown here is derived from an EMBL/GenBank/DDBJ whole genome shotgun (WGS) entry which is preliminary data.</text>
</comment>
<name>A0A4Q9EP10_9GAMM</name>
<dbReference type="AlphaFoldDB" id="A0A4Q9EP10"/>
<keyword evidence="2" id="KW-0472">Membrane</keyword>